<dbReference type="EMBL" id="BMLV01000002">
    <property type="protein sequence ID" value="GGP03381.1"/>
    <property type="molecule type" value="Genomic_DNA"/>
</dbReference>
<keyword evidence="3" id="KW-1185">Reference proteome</keyword>
<name>A0ABQ2NHC6_9FLAO</name>
<evidence type="ECO:0000313" key="3">
    <source>
        <dbReference type="Proteomes" id="UP000620064"/>
    </source>
</evidence>
<dbReference type="Proteomes" id="UP000620064">
    <property type="component" value="Unassembled WGS sequence"/>
</dbReference>
<proteinExistence type="predicted"/>
<accession>A0ABQ2NHC6</accession>
<gene>
    <name evidence="2" type="ORF">GCM10010992_11550</name>
</gene>
<sequence length="318" mass="33973">MNNKLIIKITGIFILMSLAIFACKEEEYTMGDLTQPSNLVITTTIVGQSATTPNGDGSGVVKITVKADHASSYKIGYSEVDNLASTPSYELVNSQTITKKFNTLGDVKYRIHVIAYGKGGTSTVATKDITVKSVYNVDPTIVTKLTNNATKTWKVDQKTAGHFGVGPWSNSSVSPEWWSAGPDEKAGCCNCFYTARFTFKKESASSYSIQVATPDGAFTKTGSLTNLPGIPGSGAEGCYSYGGGSGSFAFIEASSGILSTSTSPTTKTSILLNSPSTFIGYGALQKEYEILVINDNYMYLRVQGTETGNAWYIKLIPA</sequence>
<evidence type="ECO:0008006" key="4">
    <source>
        <dbReference type="Google" id="ProtNLM"/>
    </source>
</evidence>
<comment type="caution">
    <text evidence="2">The sequence shown here is derived from an EMBL/GenBank/DDBJ whole genome shotgun (WGS) entry which is preliminary data.</text>
</comment>
<feature type="transmembrane region" description="Helical" evidence="1">
    <location>
        <begin position="6"/>
        <end position="23"/>
    </location>
</feature>
<reference evidence="3" key="1">
    <citation type="journal article" date="2019" name="Int. J. Syst. Evol. Microbiol.">
        <title>The Global Catalogue of Microorganisms (GCM) 10K type strain sequencing project: providing services to taxonomists for standard genome sequencing and annotation.</title>
        <authorList>
            <consortium name="The Broad Institute Genomics Platform"/>
            <consortium name="The Broad Institute Genome Sequencing Center for Infectious Disease"/>
            <person name="Wu L."/>
            <person name="Ma J."/>
        </authorList>
    </citation>
    <scope>NUCLEOTIDE SEQUENCE [LARGE SCALE GENOMIC DNA]</scope>
    <source>
        <strain evidence="3">CGMCC 1.7656</strain>
    </source>
</reference>
<keyword evidence="1" id="KW-0812">Transmembrane</keyword>
<evidence type="ECO:0000313" key="2">
    <source>
        <dbReference type="EMBL" id="GGP03381.1"/>
    </source>
</evidence>
<keyword evidence="1" id="KW-0472">Membrane</keyword>
<protein>
    <recommendedName>
        <fullName evidence="4">Fibronectin type-III domain-containing protein</fullName>
    </recommendedName>
</protein>
<dbReference type="PROSITE" id="PS51257">
    <property type="entry name" value="PROKAR_LIPOPROTEIN"/>
    <property type="match status" value="1"/>
</dbReference>
<keyword evidence="1" id="KW-1133">Transmembrane helix</keyword>
<dbReference type="RefSeq" id="WP_188617130.1">
    <property type="nucleotide sequence ID" value="NZ_BMLV01000002.1"/>
</dbReference>
<evidence type="ECO:0000256" key="1">
    <source>
        <dbReference type="SAM" id="Phobius"/>
    </source>
</evidence>
<organism evidence="2 3">
    <name type="scientific">Cloacibacterium rupense</name>
    <dbReference type="NCBI Taxonomy" id="517423"/>
    <lineage>
        <taxon>Bacteria</taxon>
        <taxon>Pseudomonadati</taxon>
        <taxon>Bacteroidota</taxon>
        <taxon>Flavobacteriia</taxon>
        <taxon>Flavobacteriales</taxon>
        <taxon>Weeksellaceae</taxon>
    </lineage>
</organism>